<evidence type="ECO:0000256" key="2">
    <source>
        <dbReference type="SAM" id="MobiDB-lite"/>
    </source>
</evidence>
<feature type="region of interest" description="Disordered" evidence="2">
    <location>
        <begin position="19"/>
        <end position="51"/>
    </location>
</feature>
<comment type="caution">
    <text evidence="3">The sequence shown here is derived from an EMBL/GenBank/DDBJ whole genome shotgun (WGS) entry which is preliminary data.</text>
</comment>
<feature type="compositionally biased region" description="Low complexity" evidence="2">
    <location>
        <begin position="32"/>
        <end position="45"/>
    </location>
</feature>
<protein>
    <submittedName>
        <fullName evidence="3">Uncharacterized protein</fullName>
    </submittedName>
</protein>
<evidence type="ECO:0000256" key="1">
    <source>
        <dbReference type="SAM" id="Coils"/>
    </source>
</evidence>
<reference evidence="4" key="1">
    <citation type="journal article" date="2019" name="Int. J. Syst. Evol. Microbiol.">
        <title>The Global Catalogue of Microorganisms (GCM) 10K type strain sequencing project: providing services to taxonomists for standard genome sequencing and annotation.</title>
        <authorList>
            <consortium name="The Broad Institute Genomics Platform"/>
            <consortium name="The Broad Institute Genome Sequencing Center for Infectious Disease"/>
            <person name="Wu L."/>
            <person name="Ma J."/>
        </authorList>
    </citation>
    <scope>NUCLEOTIDE SEQUENCE [LARGE SCALE GENOMIC DNA]</scope>
    <source>
        <strain evidence="4">JCM 17923</strain>
    </source>
</reference>
<feature type="region of interest" description="Disordered" evidence="2">
    <location>
        <begin position="119"/>
        <end position="147"/>
    </location>
</feature>
<keyword evidence="1" id="KW-0175">Coiled coil</keyword>
<accession>A0ABP8IMR6</accession>
<dbReference type="EMBL" id="BAABGZ010000069">
    <property type="protein sequence ID" value="GAA4363577.1"/>
    <property type="molecule type" value="Genomic_DNA"/>
</dbReference>
<name>A0ABP8IMR6_9BACT</name>
<organism evidence="3 4">
    <name type="scientific">Hymenobacter saemangeumensis</name>
    <dbReference type="NCBI Taxonomy" id="1084522"/>
    <lineage>
        <taxon>Bacteria</taxon>
        <taxon>Pseudomonadati</taxon>
        <taxon>Bacteroidota</taxon>
        <taxon>Cytophagia</taxon>
        <taxon>Cytophagales</taxon>
        <taxon>Hymenobacteraceae</taxon>
        <taxon>Hymenobacter</taxon>
    </lineage>
</organism>
<evidence type="ECO:0000313" key="3">
    <source>
        <dbReference type="EMBL" id="GAA4363577.1"/>
    </source>
</evidence>
<dbReference type="RefSeq" id="WP_345237149.1">
    <property type="nucleotide sequence ID" value="NZ_BAABGZ010000069.1"/>
</dbReference>
<gene>
    <name evidence="3" type="ORF">GCM10023185_32380</name>
</gene>
<keyword evidence="4" id="KW-1185">Reference proteome</keyword>
<dbReference type="Proteomes" id="UP001501153">
    <property type="component" value="Unassembled WGS sequence"/>
</dbReference>
<proteinExistence type="predicted"/>
<feature type="coiled-coil region" evidence="1">
    <location>
        <begin position="147"/>
        <end position="199"/>
    </location>
</feature>
<evidence type="ECO:0000313" key="4">
    <source>
        <dbReference type="Proteomes" id="UP001501153"/>
    </source>
</evidence>
<sequence>MPILDNLAKAAKDFFVEDEHRAAPATPPPAVPAASPSPSAAPAAAGLQQPEQRHLDHIASLLAGDGKDFIAFTKMVKSMAASGMSGPLLYQTAFNAFAAVTGQDLPALLASAEQYEQKLGDDRARVQQRHREKQGQAAPLKGPPGPVVQLQSQEKQLQADVAELTRLLADKTQQLQATQQQLQAERQKADAALASYELANAAALADLHAHRQAAQSFLAK</sequence>